<proteinExistence type="predicted"/>
<dbReference type="AlphaFoldDB" id="A0A3B1CLV5"/>
<gene>
    <name evidence="1" type="ORF">MNBD_NITROSPINAE05-195</name>
</gene>
<sequence>QIIHFAETAVVSPVFYWQWGSVLANIEQMRAKWEAPTIFGDGMREIVGCIWEMNVVSFEIDAWKNTLLNNVGTPAERLAVYLEQHFV</sequence>
<feature type="non-terminal residue" evidence="1">
    <location>
        <position position="1"/>
    </location>
</feature>
<name>A0A3B1CLV5_9ZZZZ</name>
<organism evidence="1">
    <name type="scientific">hydrothermal vent metagenome</name>
    <dbReference type="NCBI Taxonomy" id="652676"/>
    <lineage>
        <taxon>unclassified sequences</taxon>
        <taxon>metagenomes</taxon>
        <taxon>ecological metagenomes</taxon>
    </lineage>
</organism>
<reference evidence="1" key="1">
    <citation type="submission" date="2018-06" db="EMBL/GenBank/DDBJ databases">
        <authorList>
            <person name="Zhirakovskaya E."/>
        </authorList>
    </citation>
    <scope>NUCLEOTIDE SEQUENCE</scope>
</reference>
<accession>A0A3B1CLV5</accession>
<protein>
    <submittedName>
        <fullName evidence="1">Uncharacterized protein</fullName>
    </submittedName>
</protein>
<evidence type="ECO:0000313" key="1">
    <source>
        <dbReference type="EMBL" id="VAX31526.1"/>
    </source>
</evidence>
<dbReference type="EMBL" id="UOGG01000162">
    <property type="protein sequence ID" value="VAX31526.1"/>
    <property type="molecule type" value="Genomic_DNA"/>
</dbReference>